<evidence type="ECO:0000259" key="5">
    <source>
        <dbReference type="PROSITE" id="PS50977"/>
    </source>
</evidence>
<dbReference type="AlphaFoldDB" id="A0A5P9NJ02"/>
<dbReference type="OrthoDB" id="4541465at2"/>
<dbReference type="Pfam" id="PF00440">
    <property type="entry name" value="TetR_N"/>
    <property type="match status" value="1"/>
</dbReference>
<feature type="DNA-binding region" description="H-T-H motif" evidence="4">
    <location>
        <begin position="55"/>
        <end position="74"/>
    </location>
</feature>
<dbReference type="InterPro" id="IPR001647">
    <property type="entry name" value="HTH_TetR"/>
</dbReference>
<feature type="domain" description="HTH tetR-type" evidence="5">
    <location>
        <begin position="32"/>
        <end position="92"/>
    </location>
</feature>
<evidence type="ECO:0000256" key="3">
    <source>
        <dbReference type="ARBA" id="ARBA00023163"/>
    </source>
</evidence>
<dbReference type="PANTHER" id="PTHR30055">
    <property type="entry name" value="HTH-TYPE TRANSCRIPTIONAL REGULATOR RUTR"/>
    <property type="match status" value="1"/>
</dbReference>
<dbReference type="GO" id="GO:0000976">
    <property type="term" value="F:transcription cis-regulatory region binding"/>
    <property type="evidence" value="ECO:0007669"/>
    <property type="project" value="TreeGrafter"/>
</dbReference>
<keyword evidence="2 4" id="KW-0238">DNA-binding</keyword>
<dbReference type="SUPFAM" id="SSF46689">
    <property type="entry name" value="Homeodomain-like"/>
    <property type="match status" value="1"/>
</dbReference>
<name>A0A5P9NJ02_9GAMM</name>
<evidence type="ECO:0000313" key="6">
    <source>
        <dbReference type="EMBL" id="QFU75712.1"/>
    </source>
</evidence>
<keyword evidence="7" id="KW-1185">Reference proteome</keyword>
<reference evidence="6 7" key="1">
    <citation type="submission" date="2019-02" db="EMBL/GenBank/DDBJ databases">
        <authorList>
            <person name="Li S.-H."/>
        </authorList>
    </citation>
    <scope>NUCLEOTIDE SEQUENCE [LARGE SCALE GENOMIC DNA]</scope>
    <source>
        <strain evidence="6 7">IMCC14385</strain>
    </source>
</reference>
<dbReference type="GO" id="GO:0003700">
    <property type="term" value="F:DNA-binding transcription factor activity"/>
    <property type="evidence" value="ECO:0007669"/>
    <property type="project" value="TreeGrafter"/>
</dbReference>
<evidence type="ECO:0000256" key="1">
    <source>
        <dbReference type="ARBA" id="ARBA00023015"/>
    </source>
</evidence>
<protein>
    <submittedName>
        <fullName evidence="6">TetR/AcrR family transcriptional regulator</fullName>
    </submittedName>
</protein>
<keyword evidence="1" id="KW-0805">Transcription regulation</keyword>
<dbReference type="InterPro" id="IPR009057">
    <property type="entry name" value="Homeodomain-like_sf"/>
</dbReference>
<sequence>MKLNSNSTILCVMGIEVRKEQPGAKPLSAKGEKARARLMAACLAVLERDGYHKMRIADVTREAGMAQGLFYHYFKDLKSLTVEVLTQFASAVHSPSLVEQDVEKGDWYGRIYAYNLLIVKNYARRPGVMRCLLQMADEDSDFSQMLREQYREQLMWLVKLMPGMFPEVKFKRHQALMVAYSLAGIGEGMLREYFINGSRTLQAAKLSEEQFAELLSTMFYRALFLEHPDAEKLKYTSNLAGMVR</sequence>
<dbReference type="EMBL" id="CP036422">
    <property type="protein sequence ID" value="QFU75712.1"/>
    <property type="molecule type" value="Genomic_DNA"/>
</dbReference>
<keyword evidence="3" id="KW-0804">Transcription</keyword>
<evidence type="ECO:0000313" key="7">
    <source>
        <dbReference type="Proteomes" id="UP000326287"/>
    </source>
</evidence>
<evidence type="ECO:0000256" key="2">
    <source>
        <dbReference type="ARBA" id="ARBA00023125"/>
    </source>
</evidence>
<dbReference type="PANTHER" id="PTHR30055:SF234">
    <property type="entry name" value="HTH-TYPE TRANSCRIPTIONAL REGULATOR BETI"/>
    <property type="match status" value="1"/>
</dbReference>
<organism evidence="6 7">
    <name type="scientific">Halioglobus maricola</name>
    <dbReference type="NCBI Taxonomy" id="2601894"/>
    <lineage>
        <taxon>Bacteria</taxon>
        <taxon>Pseudomonadati</taxon>
        <taxon>Pseudomonadota</taxon>
        <taxon>Gammaproteobacteria</taxon>
        <taxon>Cellvibrionales</taxon>
        <taxon>Halieaceae</taxon>
        <taxon>Halioglobus</taxon>
    </lineage>
</organism>
<dbReference type="InterPro" id="IPR050109">
    <property type="entry name" value="HTH-type_TetR-like_transc_reg"/>
</dbReference>
<proteinExistence type="predicted"/>
<dbReference type="KEGG" id="halc:EY643_08605"/>
<evidence type="ECO:0000256" key="4">
    <source>
        <dbReference type="PROSITE-ProRule" id="PRU00335"/>
    </source>
</evidence>
<dbReference type="PROSITE" id="PS50977">
    <property type="entry name" value="HTH_TETR_2"/>
    <property type="match status" value="1"/>
</dbReference>
<gene>
    <name evidence="6" type="ORF">EY643_08605</name>
</gene>
<accession>A0A5P9NJ02</accession>
<dbReference type="Proteomes" id="UP000326287">
    <property type="component" value="Chromosome"/>
</dbReference>
<dbReference type="Gene3D" id="1.10.357.10">
    <property type="entry name" value="Tetracycline Repressor, domain 2"/>
    <property type="match status" value="1"/>
</dbReference>